<dbReference type="eggNOG" id="KOG4170">
    <property type="taxonomic scope" value="Eukaryota"/>
</dbReference>
<dbReference type="InterPro" id="IPR036527">
    <property type="entry name" value="SCP2_sterol-bd_dom_sf"/>
</dbReference>
<evidence type="ECO:0000256" key="1">
    <source>
        <dbReference type="SAM" id="MobiDB-lite"/>
    </source>
</evidence>
<evidence type="ECO:0000259" key="2">
    <source>
        <dbReference type="Pfam" id="PF02036"/>
    </source>
</evidence>
<dbReference type="PANTHER" id="PTHR10094:SF25">
    <property type="entry name" value="SCP2 STEROL-BINDING DOMAIN-CONTAINING PROTEIN 1"/>
    <property type="match status" value="1"/>
</dbReference>
<gene>
    <name evidence="3" type="ORF">D623_10009730</name>
</gene>
<keyword evidence="4" id="KW-1185">Reference proteome</keyword>
<sequence length="238" mass="26429">MWKRTDHQPKIKAEDGPQVGQFKKLGSAPKPDMPHPLELPEFQSFLVFEDISHHIKEAGAQMVKKVNAIFQLDITKDGKTILQRTIDLKNGSGDMYPGSARLPADTVFTIPEPVFMELVLGKINPQKAFLAGKFKVDCGSAHLGWADLALLLPCLIPSSSSSDQQAGFARHAFPMATKQLLPSFCYVCISKPMLFHKRRLQKQSIPVSRLFSWLLSHQEAGGTRLLVALNEKLANTVQ</sequence>
<dbReference type="AlphaFoldDB" id="S7NMS9"/>
<feature type="domain" description="SCP2" evidence="2">
    <location>
        <begin position="49"/>
        <end position="137"/>
    </location>
</feature>
<dbReference type="GO" id="GO:0005829">
    <property type="term" value="C:cytosol"/>
    <property type="evidence" value="ECO:0007669"/>
    <property type="project" value="TreeGrafter"/>
</dbReference>
<dbReference type="Proteomes" id="UP000052978">
    <property type="component" value="Unassembled WGS sequence"/>
</dbReference>
<dbReference type="PANTHER" id="PTHR10094">
    <property type="entry name" value="STEROL CARRIER PROTEIN 2 SCP-2 FAMILY PROTEIN"/>
    <property type="match status" value="1"/>
</dbReference>
<name>S7NMS9_MYOBR</name>
<proteinExistence type="predicted"/>
<dbReference type="Pfam" id="PF02036">
    <property type="entry name" value="SCP2"/>
    <property type="match status" value="1"/>
</dbReference>
<organism evidence="3 4">
    <name type="scientific">Myotis brandtii</name>
    <name type="common">Brandt's bat</name>
    <dbReference type="NCBI Taxonomy" id="109478"/>
    <lineage>
        <taxon>Eukaryota</taxon>
        <taxon>Metazoa</taxon>
        <taxon>Chordata</taxon>
        <taxon>Craniata</taxon>
        <taxon>Vertebrata</taxon>
        <taxon>Euteleostomi</taxon>
        <taxon>Mammalia</taxon>
        <taxon>Eutheria</taxon>
        <taxon>Laurasiatheria</taxon>
        <taxon>Chiroptera</taxon>
        <taxon>Yangochiroptera</taxon>
        <taxon>Vespertilionidae</taxon>
        <taxon>Myotis</taxon>
    </lineage>
</organism>
<dbReference type="SUPFAM" id="SSF55718">
    <property type="entry name" value="SCP-like"/>
    <property type="match status" value="1"/>
</dbReference>
<protein>
    <recommendedName>
        <fullName evidence="2">SCP2 domain-containing protein</fullName>
    </recommendedName>
</protein>
<dbReference type="FunFam" id="3.30.1050.10:FF:000001">
    <property type="entry name" value="Putative Non-specific lipid-transfer protein"/>
    <property type="match status" value="1"/>
</dbReference>
<dbReference type="InterPro" id="IPR003033">
    <property type="entry name" value="SCP2_sterol-bd_dom"/>
</dbReference>
<dbReference type="Gene3D" id="3.30.1050.10">
    <property type="entry name" value="SCP2 sterol-binding domain"/>
    <property type="match status" value="1"/>
</dbReference>
<dbReference type="EMBL" id="KE164409">
    <property type="protein sequence ID" value="EPQ17790.1"/>
    <property type="molecule type" value="Genomic_DNA"/>
</dbReference>
<accession>S7NMS9</accession>
<reference evidence="3 4" key="1">
    <citation type="journal article" date="2013" name="Nat. Commun.">
        <title>Genome analysis reveals insights into physiology and longevity of the Brandt's bat Myotis brandtii.</title>
        <authorList>
            <person name="Seim I."/>
            <person name="Fang X."/>
            <person name="Xiong Z."/>
            <person name="Lobanov A.V."/>
            <person name="Huang Z."/>
            <person name="Ma S."/>
            <person name="Feng Y."/>
            <person name="Turanov A.A."/>
            <person name="Zhu Y."/>
            <person name="Lenz T.L."/>
            <person name="Gerashchenko M.V."/>
            <person name="Fan D."/>
            <person name="Hee Yim S."/>
            <person name="Yao X."/>
            <person name="Jordan D."/>
            <person name="Xiong Y."/>
            <person name="Ma Y."/>
            <person name="Lyapunov A.N."/>
            <person name="Chen G."/>
            <person name="Kulakova O.I."/>
            <person name="Sun Y."/>
            <person name="Lee S.G."/>
            <person name="Bronson R.T."/>
            <person name="Moskalev A.A."/>
            <person name="Sunyaev S.R."/>
            <person name="Zhang G."/>
            <person name="Krogh A."/>
            <person name="Wang J."/>
            <person name="Gladyshev V.N."/>
        </authorList>
    </citation>
    <scope>NUCLEOTIDE SEQUENCE [LARGE SCALE GENOMIC DNA]</scope>
</reference>
<feature type="compositionally biased region" description="Basic and acidic residues" evidence="1">
    <location>
        <begin position="1"/>
        <end position="15"/>
    </location>
</feature>
<evidence type="ECO:0000313" key="3">
    <source>
        <dbReference type="EMBL" id="EPQ17790.1"/>
    </source>
</evidence>
<evidence type="ECO:0000313" key="4">
    <source>
        <dbReference type="Proteomes" id="UP000052978"/>
    </source>
</evidence>
<feature type="region of interest" description="Disordered" evidence="1">
    <location>
        <begin position="1"/>
        <end position="32"/>
    </location>
</feature>